<dbReference type="InterPro" id="IPR029046">
    <property type="entry name" value="LolA/LolB/LppX"/>
</dbReference>
<keyword evidence="12 14" id="KW-0449">Lipoprotein</keyword>
<gene>
    <name evidence="14" type="ORF">DHf2319_02290</name>
</gene>
<feature type="signal peptide" evidence="13">
    <location>
        <begin position="1"/>
        <end position="20"/>
    </location>
</feature>
<evidence type="ECO:0000256" key="4">
    <source>
        <dbReference type="ARBA" id="ARBA00016202"/>
    </source>
</evidence>
<evidence type="ECO:0000256" key="13">
    <source>
        <dbReference type="SAM" id="SignalP"/>
    </source>
</evidence>
<evidence type="ECO:0000256" key="2">
    <source>
        <dbReference type="ARBA" id="ARBA00009696"/>
    </source>
</evidence>
<dbReference type="PROSITE" id="PS51257">
    <property type="entry name" value="PROKAR_LIPOPROTEIN"/>
    <property type="match status" value="1"/>
</dbReference>
<keyword evidence="5" id="KW-0813">Transport</keyword>
<organism evidence="14 15">
    <name type="scientific">Orrella daihaiensis</name>
    <dbReference type="NCBI Taxonomy" id="2782176"/>
    <lineage>
        <taxon>Bacteria</taxon>
        <taxon>Pseudomonadati</taxon>
        <taxon>Pseudomonadota</taxon>
        <taxon>Betaproteobacteria</taxon>
        <taxon>Burkholderiales</taxon>
        <taxon>Alcaligenaceae</taxon>
        <taxon>Orrella</taxon>
    </lineage>
</organism>
<dbReference type="Proteomes" id="UP000831607">
    <property type="component" value="Chromosome"/>
</dbReference>
<reference evidence="14 15" key="1">
    <citation type="submission" date="2020-11" db="EMBL/GenBank/DDBJ databases">
        <title>Algicoccus daihaiensis sp.nov., isolated from Daihai Lake in Inner Mongolia.</title>
        <authorList>
            <person name="Kai J."/>
        </authorList>
    </citation>
    <scope>NUCLEOTIDE SEQUENCE [LARGE SCALE GENOMIC DNA]</scope>
    <source>
        <strain evidence="15">f23</strain>
    </source>
</reference>
<dbReference type="SUPFAM" id="SSF89392">
    <property type="entry name" value="Prokaryotic lipoproteins and lipoprotein localization factors"/>
    <property type="match status" value="1"/>
</dbReference>
<evidence type="ECO:0000256" key="12">
    <source>
        <dbReference type="ARBA" id="ARBA00023288"/>
    </source>
</evidence>
<dbReference type="RefSeq" id="WP_243479190.1">
    <property type="nucleotide sequence ID" value="NZ_CP063982.1"/>
</dbReference>
<evidence type="ECO:0000256" key="7">
    <source>
        <dbReference type="ARBA" id="ARBA00022927"/>
    </source>
</evidence>
<evidence type="ECO:0000256" key="6">
    <source>
        <dbReference type="ARBA" id="ARBA00022729"/>
    </source>
</evidence>
<comment type="subcellular location">
    <subcellularLocation>
        <location evidence="1">Cell outer membrane</location>
        <topology evidence="1">Lipid-anchor</topology>
    </subcellularLocation>
</comment>
<proteinExistence type="inferred from homology"/>
<sequence length="189" mass="20518">MSIARGLLVITLALSVASCAAPVLKPEQSLVLKEREGKFSVLTETSNDERESVQGSFVWRRLVSGWQLDLKSPLGATLARLTVEPTGAMLEQPDAPLQRADSGDDLLARVLGATVPLDVLQDWADGRVIADNKVTDVERDQLGRIVSFRQSGWQVDFDQYGDSGPARVTAHGKQLGRSVTLRLVAQQPS</sequence>
<evidence type="ECO:0000313" key="15">
    <source>
        <dbReference type="Proteomes" id="UP000831607"/>
    </source>
</evidence>
<keyword evidence="7" id="KW-0653">Protein transport</keyword>
<keyword evidence="10" id="KW-0143">Chaperone</keyword>
<keyword evidence="8" id="KW-0472">Membrane</keyword>
<feature type="chain" id="PRO_5047036397" description="Outer-membrane lipoprotein LolB" evidence="13">
    <location>
        <begin position="21"/>
        <end position="189"/>
    </location>
</feature>
<dbReference type="CDD" id="cd16326">
    <property type="entry name" value="LolB"/>
    <property type="match status" value="1"/>
</dbReference>
<evidence type="ECO:0000256" key="11">
    <source>
        <dbReference type="ARBA" id="ARBA00023237"/>
    </source>
</evidence>
<keyword evidence="9" id="KW-0564">Palmitate</keyword>
<evidence type="ECO:0000256" key="3">
    <source>
        <dbReference type="ARBA" id="ARBA00011245"/>
    </source>
</evidence>
<accession>A0ABY4ARW9</accession>
<comment type="similarity">
    <text evidence="2">Belongs to the LolB family.</text>
</comment>
<evidence type="ECO:0000256" key="1">
    <source>
        <dbReference type="ARBA" id="ARBA00004459"/>
    </source>
</evidence>
<keyword evidence="11" id="KW-0998">Cell outer membrane</keyword>
<evidence type="ECO:0000313" key="14">
    <source>
        <dbReference type="EMBL" id="UOD50779.1"/>
    </source>
</evidence>
<dbReference type="Gene3D" id="2.50.20.10">
    <property type="entry name" value="Lipoprotein localisation LolA/LolB/LppX"/>
    <property type="match status" value="1"/>
</dbReference>
<dbReference type="EMBL" id="CP063982">
    <property type="protein sequence ID" value="UOD50779.1"/>
    <property type="molecule type" value="Genomic_DNA"/>
</dbReference>
<dbReference type="Pfam" id="PF03550">
    <property type="entry name" value="LolB"/>
    <property type="match status" value="1"/>
</dbReference>
<keyword evidence="6 13" id="KW-0732">Signal</keyword>
<name>A0ABY4ARW9_9BURK</name>
<evidence type="ECO:0000256" key="5">
    <source>
        <dbReference type="ARBA" id="ARBA00022448"/>
    </source>
</evidence>
<evidence type="ECO:0000256" key="9">
    <source>
        <dbReference type="ARBA" id="ARBA00023139"/>
    </source>
</evidence>
<evidence type="ECO:0000256" key="8">
    <source>
        <dbReference type="ARBA" id="ARBA00023136"/>
    </source>
</evidence>
<protein>
    <recommendedName>
        <fullName evidence="4">Outer-membrane lipoprotein LolB</fullName>
    </recommendedName>
</protein>
<keyword evidence="15" id="KW-1185">Reference proteome</keyword>
<evidence type="ECO:0000256" key="10">
    <source>
        <dbReference type="ARBA" id="ARBA00023186"/>
    </source>
</evidence>
<comment type="subunit">
    <text evidence="3">Monomer.</text>
</comment>
<dbReference type="InterPro" id="IPR004565">
    <property type="entry name" value="OM_lipoprot_LolB"/>
</dbReference>